<dbReference type="PROSITE" id="PS50949">
    <property type="entry name" value="HTH_GNTR"/>
    <property type="match status" value="1"/>
</dbReference>
<proteinExistence type="predicted"/>
<dbReference type="PANTHER" id="PTHR43537:SF39">
    <property type="entry name" value="HTH-TYPE TRANSCRIPTIONAL REGULATOR MCBR"/>
    <property type="match status" value="1"/>
</dbReference>
<dbReference type="InterPro" id="IPR008920">
    <property type="entry name" value="TF_FadR/GntR_C"/>
</dbReference>
<dbReference type="Pfam" id="PF07729">
    <property type="entry name" value="FCD"/>
    <property type="match status" value="1"/>
</dbReference>
<dbReference type="SUPFAM" id="SSF48008">
    <property type="entry name" value="GntR ligand-binding domain-like"/>
    <property type="match status" value="1"/>
</dbReference>
<sequence length="241" mass="25982">MAAARSGSQDLPALELVPRETMAERVYLQLREAIMTGRFAPGQTLTLRGVAEAVGSSTMPVRGALTRLQAEGALIDGPGRGLMVPPMTLEILDELRDGRIALEGCIAKRAATRMTKADLSALQRVFDRMDGRAKAGDVAGYLRGNFEFHQAIYSHGCSEVMMGTVQNLWMRIGPFLNLVAPDLAHIAHSMEAHRQIFDALKRGDGEAARAGIERDLGDAADDVKARLLSREAANAAQTETA</sequence>
<dbReference type="InterPro" id="IPR000524">
    <property type="entry name" value="Tscrpt_reg_HTH_GntR"/>
</dbReference>
<keyword evidence="3" id="KW-0804">Transcription</keyword>
<organism evidence="5 6">
    <name type="scientific">Caballeronia terrestris</name>
    <dbReference type="NCBI Taxonomy" id="1226301"/>
    <lineage>
        <taxon>Bacteria</taxon>
        <taxon>Pseudomonadati</taxon>
        <taxon>Pseudomonadota</taxon>
        <taxon>Betaproteobacteria</taxon>
        <taxon>Burkholderiales</taxon>
        <taxon>Burkholderiaceae</taxon>
        <taxon>Caballeronia</taxon>
    </lineage>
</organism>
<dbReference type="SMART" id="SM00345">
    <property type="entry name" value="HTH_GNTR"/>
    <property type="match status" value="1"/>
</dbReference>
<dbReference type="EMBL" id="FCOL02000153">
    <property type="protein sequence ID" value="SAL85151.1"/>
    <property type="molecule type" value="Genomic_DNA"/>
</dbReference>
<evidence type="ECO:0000259" key="4">
    <source>
        <dbReference type="PROSITE" id="PS50949"/>
    </source>
</evidence>
<evidence type="ECO:0000313" key="5">
    <source>
        <dbReference type="EMBL" id="SAL85151.1"/>
    </source>
</evidence>
<accession>A0A158KXL7</accession>
<gene>
    <name evidence="5" type="ORF">AWB67_06864</name>
</gene>
<dbReference type="SUPFAM" id="SSF46785">
    <property type="entry name" value="Winged helix' DNA-binding domain"/>
    <property type="match status" value="1"/>
</dbReference>
<dbReference type="AlphaFoldDB" id="A0A158KXL7"/>
<dbReference type="GO" id="GO:0003677">
    <property type="term" value="F:DNA binding"/>
    <property type="evidence" value="ECO:0007669"/>
    <property type="project" value="UniProtKB-KW"/>
</dbReference>
<evidence type="ECO:0000256" key="1">
    <source>
        <dbReference type="ARBA" id="ARBA00023015"/>
    </source>
</evidence>
<protein>
    <submittedName>
        <fullName evidence="5">GntR family transcriptional regulator</fullName>
    </submittedName>
</protein>
<evidence type="ECO:0000313" key="6">
    <source>
        <dbReference type="Proteomes" id="UP000054925"/>
    </source>
</evidence>
<dbReference type="InterPro" id="IPR036390">
    <property type="entry name" value="WH_DNA-bd_sf"/>
</dbReference>
<dbReference type="Pfam" id="PF00392">
    <property type="entry name" value="GntR"/>
    <property type="match status" value="1"/>
</dbReference>
<keyword evidence="6" id="KW-1185">Reference proteome</keyword>
<reference evidence="5" key="1">
    <citation type="submission" date="2016-01" db="EMBL/GenBank/DDBJ databases">
        <authorList>
            <person name="Peeters C."/>
        </authorList>
    </citation>
    <scope>NUCLEOTIDE SEQUENCE [LARGE SCALE GENOMIC DNA]</scope>
    <source>
        <strain evidence="5">LMG 22937</strain>
    </source>
</reference>
<keyword evidence="2" id="KW-0238">DNA-binding</keyword>
<dbReference type="InterPro" id="IPR036388">
    <property type="entry name" value="WH-like_DNA-bd_sf"/>
</dbReference>
<dbReference type="Proteomes" id="UP000054925">
    <property type="component" value="Unassembled WGS sequence"/>
</dbReference>
<evidence type="ECO:0000256" key="3">
    <source>
        <dbReference type="ARBA" id="ARBA00023163"/>
    </source>
</evidence>
<dbReference type="RefSeq" id="WP_062643829.1">
    <property type="nucleotide sequence ID" value="NZ_FCOL02000153.1"/>
</dbReference>
<dbReference type="PANTHER" id="PTHR43537">
    <property type="entry name" value="TRANSCRIPTIONAL REGULATOR, GNTR FAMILY"/>
    <property type="match status" value="1"/>
</dbReference>
<dbReference type="SMART" id="SM00895">
    <property type="entry name" value="FCD"/>
    <property type="match status" value="1"/>
</dbReference>
<name>A0A158KXL7_9BURK</name>
<keyword evidence="1" id="KW-0805">Transcription regulation</keyword>
<dbReference type="Gene3D" id="1.10.10.10">
    <property type="entry name" value="Winged helix-like DNA-binding domain superfamily/Winged helix DNA-binding domain"/>
    <property type="match status" value="1"/>
</dbReference>
<feature type="domain" description="HTH gntR-type" evidence="4">
    <location>
        <begin position="20"/>
        <end position="87"/>
    </location>
</feature>
<dbReference type="InterPro" id="IPR011711">
    <property type="entry name" value="GntR_C"/>
</dbReference>
<comment type="caution">
    <text evidence="5">The sequence shown here is derived from an EMBL/GenBank/DDBJ whole genome shotgun (WGS) entry which is preliminary data.</text>
</comment>
<dbReference type="Gene3D" id="1.20.120.530">
    <property type="entry name" value="GntR ligand-binding domain-like"/>
    <property type="match status" value="1"/>
</dbReference>
<evidence type="ECO:0000256" key="2">
    <source>
        <dbReference type="ARBA" id="ARBA00023125"/>
    </source>
</evidence>
<dbReference type="GO" id="GO:0003700">
    <property type="term" value="F:DNA-binding transcription factor activity"/>
    <property type="evidence" value="ECO:0007669"/>
    <property type="project" value="InterPro"/>
</dbReference>